<feature type="transmembrane region" description="Helical" evidence="7">
    <location>
        <begin position="156"/>
        <end position="176"/>
    </location>
</feature>
<dbReference type="InterPro" id="IPR000425">
    <property type="entry name" value="MIP"/>
</dbReference>
<dbReference type="InterPro" id="IPR023271">
    <property type="entry name" value="Aquaporin-like"/>
</dbReference>
<dbReference type="Proteomes" id="UP001530377">
    <property type="component" value="Unassembled WGS sequence"/>
</dbReference>
<dbReference type="AlphaFoldDB" id="A0ABD3RSB1"/>
<keyword evidence="5 7" id="KW-0472">Membrane</keyword>
<name>A0ABD3RSB1_9STRA</name>
<evidence type="ECO:0000256" key="2">
    <source>
        <dbReference type="ARBA" id="ARBA00022448"/>
    </source>
</evidence>
<evidence type="ECO:0000256" key="6">
    <source>
        <dbReference type="RuleBase" id="RU000477"/>
    </source>
</evidence>
<dbReference type="EMBL" id="JALLPB020000180">
    <property type="protein sequence ID" value="KAL3815840.1"/>
    <property type="molecule type" value="Genomic_DNA"/>
</dbReference>
<sequence length="280" mass="29976">MALLTLLSTLYQSMGPIIPPGLASCLASAFVGDSKHLGAFRHEFVGTLLMIGFTFSPGKWIGRDSLVIAWIAHAIGVVASDRIGGGPHVNPSVTISMFALGKCTYTEGYVRIMGAMAGGLVAFPLYAALADALGLIRLGGPEFDPKDDEGGSAAGFSEFCAMVLLMFLIYAVNWELNFGKYHYWIKQSLTAVGIRYLIETFPRAGPAINPMLATTWYIFVHGDYPAHPGFYFAYWIASVTGAIFASCMYVIYAGGTVFGLTLPLGPIKGGAEVESSKKTK</sequence>
<dbReference type="Gene3D" id="1.20.1080.10">
    <property type="entry name" value="Glycerol uptake facilitator protein"/>
    <property type="match status" value="1"/>
</dbReference>
<reference evidence="8 9" key="1">
    <citation type="submission" date="2024-10" db="EMBL/GenBank/DDBJ databases">
        <title>Updated reference genomes for cyclostephanoid diatoms.</title>
        <authorList>
            <person name="Roberts W.R."/>
            <person name="Alverson A.J."/>
        </authorList>
    </citation>
    <scope>NUCLEOTIDE SEQUENCE [LARGE SCALE GENOMIC DNA]</scope>
    <source>
        <strain evidence="8 9">AJA228-03</strain>
    </source>
</reference>
<evidence type="ECO:0000256" key="7">
    <source>
        <dbReference type="SAM" id="Phobius"/>
    </source>
</evidence>
<proteinExistence type="inferred from homology"/>
<keyword evidence="3 6" id="KW-0812">Transmembrane</keyword>
<evidence type="ECO:0000256" key="5">
    <source>
        <dbReference type="ARBA" id="ARBA00023136"/>
    </source>
</evidence>
<accession>A0ABD3RSB1</accession>
<organism evidence="8 9">
    <name type="scientific">Cyclostephanos tholiformis</name>
    <dbReference type="NCBI Taxonomy" id="382380"/>
    <lineage>
        <taxon>Eukaryota</taxon>
        <taxon>Sar</taxon>
        <taxon>Stramenopiles</taxon>
        <taxon>Ochrophyta</taxon>
        <taxon>Bacillariophyta</taxon>
        <taxon>Coscinodiscophyceae</taxon>
        <taxon>Thalassiosirophycidae</taxon>
        <taxon>Stephanodiscales</taxon>
        <taxon>Stephanodiscaceae</taxon>
        <taxon>Cyclostephanos</taxon>
    </lineage>
</organism>
<evidence type="ECO:0000256" key="4">
    <source>
        <dbReference type="ARBA" id="ARBA00022989"/>
    </source>
</evidence>
<keyword evidence="2 6" id="KW-0813">Transport</keyword>
<gene>
    <name evidence="8" type="ORF">ACHAXA_007482</name>
</gene>
<evidence type="ECO:0000313" key="8">
    <source>
        <dbReference type="EMBL" id="KAL3815840.1"/>
    </source>
</evidence>
<keyword evidence="4 7" id="KW-1133">Transmembrane helix</keyword>
<evidence type="ECO:0000256" key="1">
    <source>
        <dbReference type="ARBA" id="ARBA00004141"/>
    </source>
</evidence>
<evidence type="ECO:0008006" key="10">
    <source>
        <dbReference type="Google" id="ProtNLM"/>
    </source>
</evidence>
<dbReference type="Pfam" id="PF00230">
    <property type="entry name" value="MIP"/>
    <property type="match status" value="1"/>
</dbReference>
<feature type="transmembrane region" description="Helical" evidence="7">
    <location>
        <begin position="231"/>
        <end position="252"/>
    </location>
</feature>
<comment type="caution">
    <text evidence="8">The sequence shown here is derived from an EMBL/GenBank/DDBJ whole genome shotgun (WGS) entry which is preliminary data.</text>
</comment>
<dbReference type="GO" id="GO:0016020">
    <property type="term" value="C:membrane"/>
    <property type="evidence" value="ECO:0007669"/>
    <property type="project" value="UniProtKB-SubCell"/>
</dbReference>
<dbReference type="SUPFAM" id="SSF81338">
    <property type="entry name" value="Aquaporin-like"/>
    <property type="match status" value="1"/>
</dbReference>
<comment type="subcellular location">
    <subcellularLocation>
        <location evidence="1">Membrane</location>
        <topology evidence="1">Multi-pass membrane protein</topology>
    </subcellularLocation>
</comment>
<evidence type="ECO:0000256" key="3">
    <source>
        <dbReference type="ARBA" id="ARBA00022692"/>
    </source>
</evidence>
<dbReference type="PRINTS" id="PR00783">
    <property type="entry name" value="MINTRINSICP"/>
</dbReference>
<dbReference type="InterPro" id="IPR022357">
    <property type="entry name" value="MIP_CS"/>
</dbReference>
<feature type="transmembrane region" description="Helical" evidence="7">
    <location>
        <begin position="112"/>
        <end position="136"/>
    </location>
</feature>
<comment type="similarity">
    <text evidence="6">Belongs to the MIP/aquaporin (TC 1.A.8) family.</text>
</comment>
<evidence type="ECO:0000313" key="9">
    <source>
        <dbReference type="Proteomes" id="UP001530377"/>
    </source>
</evidence>
<protein>
    <recommendedName>
        <fullName evidence="10">Aquaporin-like protein</fullName>
    </recommendedName>
</protein>
<keyword evidence="9" id="KW-1185">Reference proteome</keyword>
<dbReference type="PROSITE" id="PS00221">
    <property type="entry name" value="MIP"/>
    <property type="match status" value="1"/>
</dbReference>